<keyword evidence="2" id="KW-1185">Reference proteome</keyword>
<organism evidence="1 2">
    <name type="scientific">Rosa chinensis</name>
    <name type="common">China rose</name>
    <dbReference type="NCBI Taxonomy" id="74649"/>
    <lineage>
        <taxon>Eukaryota</taxon>
        <taxon>Viridiplantae</taxon>
        <taxon>Streptophyta</taxon>
        <taxon>Embryophyta</taxon>
        <taxon>Tracheophyta</taxon>
        <taxon>Spermatophyta</taxon>
        <taxon>Magnoliopsida</taxon>
        <taxon>eudicotyledons</taxon>
        <taxon>Gunneridae</taxon>
        <taxon>Pentapetalae</taxon>
        <taxon>rosids</taxon>
        <taxon>fabids</taxon>
        <taxon>Rosales</taxon>
        <taxon>Rosaceae</taxon>
        <taxon>Rosoideae</taxon>
        <taxon>Rosoideae incertae sedis</taxon>
        <taxon>Rosa</taxon>
    </lineage>
</organism>
<proteinExistence type="predicted"/>
<dbReference type="AlphaFoldDB" id="A0A2P6PMF6"/>
<sequence>MSLQPIPAYSQSFTARSRSLLTRSVEVNPQTVAGNRHEPTIGFRDPCFTGRPACAFGWRSVADLLACYCMLA</sequence>
<name>A0A2P6PMF6_ROSCH</name>
<dbReference type="EMBL" id="PDCK01000044">
    <property type="protein sequence ID" value="PRQ23111.1"/>
    <property type="molecule type" value="Genomic_DNA"/>
</dbReference>
<reference evidence="1 2" key="1">
    <citation type="journal article" date="2018" name="Nat. Genet.">
        <title>The Rosa genome provides new insights in the design of modern roses.</title>
        <authorList>
            <person name="Bendahmane M."/>
        </authorList>
    </citation>
    <scope>NUCLEOTIDE SEQUENCE [LARGE SCALE GENOMIC DNA]</scope>
    <source>
        <strain evidence="2">cv. Old Blush</strain>
    </source>
</reference>
<evidence type="ECO:0000313" key="2">
    <source>
        <dbReference type="Proteomes" id="UP000238479"/>
    </source>
</evidence>
<evidence type="ECO:0000313" key="1">
    <source>
        <dbReference type="EMBL" id="PRQ23111.1"/>
    </source>
</evidence>
<dbReference type="Gramene" id="PRQ23111">
    <property type="protein sequence ID" value="PRQ23111"/>
    <property type="gene ID" value="RchiOBHm_Chr6g0257691"/>
</dbReference>
<dbReference type="Proteomes" id="UP000238479">
    <property type="component" value="Chromosome 6"/>
</dbReference>
<protein>
    <submittedName>
        <fullName evidence="1">Uncharacterized protein</fullName>
    </submittedName>
</protein>
<gene>
    <name evidence="1" type="ORF">RchiOBHm_Chr6g0257691</name>
</gene>
<accession>A0A2P6PMF6</accession>
<comment type="caution">
    <text evidence="1">The sequence shown here is derived from an EMBL/GenBank/DDBJ whole genome shotgun (WGS) entry which is preliminary data.</text>
</comment>